<feature type="region of interest" description="Disordered" evidence="3">
    <location>
        <begin position="513"/>
        <end position="536"/>
    </location>
</feature>
<name>A0A7R9GQH6_TIMCR</name>
<dbReference type="EMBL" id="OC316552">
    <property type="protein sequence ID" value="CAD7392467.1"/>
    <property type="molecule type" value="Genomic_DNA"/>
</dbReference>
<dbReference type="GO" id="GO:0005789">
    <property type="term" value="C:endoplasmic reticulum membrane"/>
    <property type="evidence" value="ECO:0007669"/>
    <property type="project" value="TreeGrafter"/>
</dbReference>
<keyword evidence="1 2" id="KW-0175">Coiled coil</keyword>
<dbReference type="GO" id="GO:0009306">
    <property type="term" value="P:protein secretion"/>
    <property type="evidence" value="ECO:0007669"/>
    <property type="project" value="TreeGrafter"/>
</dbReference>
<feature type="compositionally biased region" description="Basic and acidic residues" evidence="3">
    <location>
        <begin position="611"/>
        <end position="638"/>
    </location>
</feature>
<sequence length="1730" mass="191973">MHGWDVGGWVDVCMVGGREGWVDEWMHIGGKHGYVPKGLVREYKILQKLLSYVVPTGNKNVTEGSIETADTEAIKETIVYNTTPELISKHESSDLPKIKTEPNDIPGSETSPVSVESLPDHKITTFSLKGVSAEPTQDSTPSLENVVQPYDVVDGTTIYYNTDGEVNVNDDTIQPTATFSDIKSTASVVHQSSKTEDVPVTNLSGHKKAEETGSFKDPSIETSADDINANKAEDLPFKNLSGITKVENTGSSKDPSIETSADVINANKAEDLSGITKVENTGSSKDPSLDIEDVKMKKTLDEVQDIELVEASKETIEDGKEIEGSAGKILNYISDWMSGGSEPEAEDKSKDEVEEGSGVKENKEEENIQETVIQKQEGKDNLERVKESDKETGILEDEDGVDDYAADDDDDDEDDDNFSLFEDGEDDYKEEEFEADASPFEMSEASHVNHSELESTLNSSPDDTKEKELKLKNAELPGQVPNLSSPLEPTVNEDVDLSHNTVPILDEAATISLTDSKLTPDDTSQKTENPTKSNLELNKLKTENEAQPLQEVDTTKFNDGESVVSHQEKILVDILLNEESEKVNVSNEILLDNVSDETANFLNKTEESEEDKAISSKDSSHADNKDAIDGKTAETNKEETISDIVEESFEAINKTDIQEINSLVTPTNTEKVIESNAFSTESLSSDFSSLPEPSLAMDLIAENTLSLREQTVTGIPSDELDSDLVLSPKDVTTESGPVFNGLAEMESPTEATTKAHEITTELEDLDGSSINVDSGEELEESSGGIFTGILDFFQSGIESVVNLVSTASETTTEENSGIEVKYVDDGLGGVESAQETVAYAPKDDGTEKVDDKASLQRERQDAAWSSLWNRPGNEAETKDIGANHETTITTDAQDVGEAAVCLTDSGDYCSGKAGSVPLFEKNIQTADKPRMGQDDLDIQHGQDDKYLTESPGSMDNVDIDLSPTSYNAILFTTITGIFVLLLTLGYYYIEKMKLNQSLVAELNKLQKALHVKSIERQSSLDESSGHEVHTQDFGTEVIALQEELEDVKTSRMELERCKISVMFQTILIELEGCKMIVMFQTSRIDLEECKISVMFQTSRIDMERCKMSVMFQTILMELEGCEMSTILMELEGCKMSVMFQTSRIELEGCKMSVMFQTSRMELEEKVSVLEKELEGATEAGLELNKMLGELLSSQQGSDQLARNMEELQKQLDTQEATMKANLADKSAENEKLQSLINAANEKIALLEEDIHQLNLSLREKEEKEKELLSNSEIIQTQIKEALDGKTAEVLKLSQDIECLQLTLEEVKQALAIRDSEVTVLQDCLKQLRSSDDEMEGVDRFQALLDVGRVRAELKMAVVERDSLAERLQGEEDARRLLEDHVKIVTKEVEKLRSDYEEAEKEKLESQTRLEVLSNYFKQKETQLQKELGLQEAMNIQKDDNFVSTFERIKLLQDEVENYKSQVDTLKKEIIDQERGLKSQLSTFEKKAHENWVAARQAERRLEESRQEAGQLRNRLTIVEKNITNTPNVDTSLKMNDSKHFSGLVSESNGELLVDLPVSPPLPQHFQRDGLPLSPLPFMPPPHFLGMPPPFLPPPPGMPFLPPPPPPLFPGDRRPPPLGRMSSPPLRYSPPPRGGYSPTYDTEDQSPPPSPPGRSYRSPPRFTDPDSYRERSPPPHLRWHEPVGHHRSSGFRPLPPPVRNSPREPRGSAVSSGHSSESLEKSSRHSENMHV</sequence>
<feature type="compositionally biased region" description="Basic and acidic residues" evidence="3">
    <location>
        <begin position="1716"/>
        <end position="1730"/>
    </location>
</feature>
<reference evidence="4" key="1">
    <citation type="submission" date="2020-11" db="EMBL/GenBank/DDBJ databases">
        <authorList>
            <person name="Tran Van P."/>
        </authorList>
    </citation>
    <scope>NUCLEOTIDE SEQUENCE</scope>
</reference>
<feature type="compositionally biased region" description="Basic and acidic residues" evidence="3">
    <location>
        <begin position="1662"/>
        <end position="1683"/>
    </location>
</feature>
<dbReference type="PANTHER" id="PTHR23158:SF33">
    <property type="entry name" value="TRANSPORT AND GOLGI ORGANIZATION PROTEIN 1"/>
    <property type="match status" value="1"/>
</dbReference>
<feature type="coiled-coil region" evidence="2">
    <location>
        <begin position="1448"/>
        <end position="1521"/>
    </location>
</feature>
<feature type="coiled-coil region" evidence="2">
    <location>
        <begin position="1159"/>
        <end position="1309"/>
    </location>
</feature>
<feature type="region of interest" description="Disordered" evidence="3">
    <location>
        <begin position="335"/>
        <end position="493"/>
    </location>
</feature>
<dbReference type="InterPro" id="IPR051500">
    <property type="entry name" value="cTAGE_MIA/OTOR"/>
</dbReference>
<dbReference type="GO" id="GO:0006888">
    <property type="term" value="P:endoplasmic reticulum to Golgi vesicle-mediated transport"/>
    <property type="evidence" value="ECO:0007669"/>
    <property type="project" value="TreeGrafter"/>
</dbReference>
<feature type="coiled-coil region" evidence="2">
    <location>
        <begin position="1381"/>
        <end position="1415"/>
    </location>
</feature>
<feature type="compositionally biased region" description="Polar residues" evidence="3">
    <location>
        <begin position="526"/>
        <end position="536"/>
    </location>
</feature>
<evidence type="ECO:0000256" key="3">
    <source>
        <dbReference type="SAM" id="MobiDB-lite"/>
    </source>
</evidence>
<accession>A0A7R9GQH6</accession>
<organism evidence="4">
    <name type="scientific">Timema cristinae</name>
    <name type="common">Walking stick</name>
    <dbReference type="NCBI Taxonomy" id="61476"/>
    <lineage>
        <taxon>Eukaryota</taxon>
        <taxon>Metazoa</taxon>
        <taxon>Ecdysozoa</taxon>
        <taxon>Arthropoda</taxon>
        <taxon>Hexapoda</taxon>
        <taxon>Insecta</taxon>
        <taxon>Pterygota</taxon>
        <taxon>Neoptera</taxon>
        <taxon>Polyneoptera</taxon>
        <taxon>Phasmatodea</taxon>
        <taxon>Timematodea</taxon>
        <taxon>Timematoidea</taxon>
        <taxon>Timematidae</taxon>
        <taxon>Timema</taxon>
    </lineage>
</organism>
<feature type="region of interest" description="Disordered" evidence="3">
    <location>
        <begin position="603"/>
        <end position="638"/>
    </location>
</feature>
<feature type="region of interest" description="Disordered" evidence="3">
    <location>
        <begin position="90"/>
        <end position="116"/>
    </location>
</feature>
<evidence type="ECO:0000313" key="4">
    <source>
        <dbReference type="EMBL" id="CAD7392467.1"/>
    </source>
</evidence>
<feature type="compositionally biased region" description="Basic and acidic residues" evidence="3">
    <location>
        <begin position="346"/>
        <end position="366"/>
    </location>
</feature>
<feature type="region of interest" description="Disordered" evidence="3">
    <location>
        <begin position="1595"/>
        <end position="1730"/>
    </location>
</feature>
<dbReference type="GO" id="GO:0035459">
    <property type="term" value="P:vesicle cargo loading"/>
    <property type="evidence" value="ECO:0007669"/>
    <property type="project" value="TreeGrafter"/>
</dbReference>
<protein>
    <recommendedName>
        <fullName evidence="5">Transport and Golgi organization protein 1</fullName>
    </recommendedName>
</protein>
<gene>
    <name evidence="4" type="ORF">TCEB3V08_LOCUS491</name>
</gene>
<evidence type="ECO:0000256" key="2">
    <source>
        <dbReference type="SAM" id="Coils"/>
    </source>
</evidence>
<dbReference type="PANTHER" id="PTHR23158">
    <property type="entry name" value="MELANOMA INHIBITORY ACTIVITY-RELATED"/>
    <property type="match status" value="1"/>
</dbReference>
<evidence type="ECO:0000256" key="1">
    <source>
        <dbReference type="ARBA" id="ARBA00023054"/>
    </source>
</evidence>
<feature type="compositionally biased region" description="Basic and acidic residues" evidence="3">
    <location>
        <begin position="376"/>
        <end position="393"/>
    </location>
</feature>
<feature type="compositionally biased region" description="Acidic residues" evidence="3">
    <location>
        <begin position="394"/>
        <end position="435"/>
    </location>
</feature>
<proteinExistence type="predicted"/>
<feature type="region of interest" description="Disordered" evidence="3">
    <location>
        <begin position="190"/>
        <end position="222"/>
    </location>
</feature>
<feature type="compositionally biased region" description="Pro residues" evidence="3">
    <location>
        <begin position="1595"/>
        <end position="1608"/>
    </location>
</feature>
<evidence type="ECO:0008006" key="5">
    <source>
        <dbReference type="Google" id="ProtNLM"/>
    </source>
</evidence>
<feature type="compositionally biased region" description="Basic and acidic residues" evidence="3">
    <location>
        <begin position="462"/>
        <end position="473"/>
    </location>
</feature>
<feature type="compositionally biased region" description="Low complexity" evidence="3">
    <location>
        <begin position="1706"/>
        <end position="1715"/>
    </location>
</feature>
<dbReference type="GO" id="GO:0070971">
    <property type="term" value="C:endoplasmic reticulum exit site"/>
    <property type="evidence" value="ECO:0007669"/>
    <property type="project" value="TreeGrafter"/>
</dbReference>
<feature type="compositionally biased region" description="Basic and acidic residues" evidence="3">
    <location>
        <begin position="90"/>
        <end position="102"/>
    </location>
</feature>